<proteinExistence type="predicted"/>
<name>A0A133UY49_9EURY</name>
<keyword evidence="3" id="KW-1185">Reference proteome</keyword>
<dbReference type="EMBL" id="LHXU01000075">
    <property type="protein sequence ID" value="KXA99100.1"/>
    <property type="molecule type" value="Genomic_DNA"/>
</dbReference>
<accession>A0A133UY49</accession>
<feature type="region of interest" description="Disordered" evidence="1">
    <location>
        <begin position="60"/>
        <end position="81"/>
    </location>
</feature>
<evidence type="ECO:0000256" key="1">
    <source>
        <dbReference type="SAM" id="MobiDB-lite"/>
    </source>
</evidence>
<evidence type="ECO:0000313" key="3">
    <source>
        <dbReference type="Proteomes" id="UP000070341"/>
    </source>
</evidence>
<evidence type="ECO:0000313" key="2">
    <source>
        <dbReference type="EMBL" id="KXA99100.1"/>
    </source>
</evidence>
<organism evidence="2 3">
    <name type="scientific">candidate division MSBL1 archaeon SCGC-AAA259M10</name>
    <dbReference type="NCBI Taxonomy" id="1698270"/>
    <lineage>
        <taxon>Archaea</taxon>
        <taxon>Methanobacteriati</taxon>
        <taxon>Methanobacteriota</taxon>
        <taxon>candidate division MSBL1</taxon>
    </lineage>
</organism>
<sequence length="81" mass="9025">MDMEKDKISFGIRIKDDLVKELENIVEESEYLDVNTVYWTYKKTPGPILFTGVLSEEGKHVRGTPGGSPPFGLPLGGQRTV</sequence>
<protein>
    <submittedName>
        <fullName evidence="2">Uncharacterized protein</fullName>
    </submittedName>
</protein>
<reference evidence="2 3" key="1">
    <citation type="journal article" date="2016" name="Sci. Rep.">
        <title>Metabolic traits of an uncultured archaeal lineage -MSBL1- from brine pools of the Red Sea.</title>
        <authorList>
            <person name="Mwirichia R."/>
            <person name="Alam I."/>
            <person name="Rashid M."/>
            <person name="Vinu M."/>
            <person name="Ba-Alawi W."/>
            <person name="Anthony Kamau A."/>
            <person name="Kamanda Ngugi D."/>
            <person name="Goker M."/>
            <person name="Klenk H.P."/>
            <person name="Bajic V."/>
            <person name="Stingl U."/>
        </authorList>
    </citation>
    <scope>NUCLEOTIDE SEQUENCE [LARGE SCALE GENOMIC DNA]</scope>
    <source>
        <strain evidence="2">SCGC-AAA259M10</strain>
    </source>
</reference>
<gene>
    <name evidence="2" type="ORF">AKJ40_03955</name>
</gene>
<dbReference type="AlphaFoldDB" id="A0A133UY49"/>
<comment type="caution">
    <text evidence="2">The sequence shown here is derived from an EMBL/GenBank/DDBJ whole genome shotgun (WGS) entry which is preliminary data.</text>
</comment>
<dbReference type="Proteomes" id="UP000070341">
    <property type="component" value="Unassembled WGS sequence"/>
</dbReference>